<dbReference type="PANTHER" id="PTHR21666">
    <property type="entry name" value="PEPTIDASE-RELATED"/>
    <property type="match status" value="1"/>
</dbReference>
<name>A0ABQ4N8U3_9BACL</name>
<dbReference type="EMBL" id="BOVJ01000101">
    <property type="protein sequence ID" value="GIQ64595.1"/>
    <property type="molecule type" value="Genomic_DNA"/>
</dbReference>
<evidence type="ECO:0000256" key="1">
    <source>
        <dbReference type="SAM" id="MobiDB-lite"/>
    </source>
</evidence>
<dbReference type="InterPro" id="IPR011055">
    <property type="entry name" value="Dup_hybrid_motif"/>
</dbReference>
<dbReference type="RefSeq" id="WP_213529212.1">
    <property type="nucleotide sequence ID" value="NZ_BOVJ01000101.1"/>
</dbReference>
<dbReference type="SUPFAM" id="SSF51261">
    <property type="entry name" value="Duplicated hybrid motif"/>
    <property type="match status" value="1"/>
</dbReference>
<feature type="compositionally biased region" description="Basic and acidic residues" evidence="1">
    <location>
        <begin position="1"/>
        <end position="26"/>
    </location>
</feature>
<comment type="caution">
    <text evidence="3">The sequence shown here is derived from an EMBL/GenBank/DDBJ whole genome shotgun (WGS) entry which is preliminary data.</text>
</comment>
<dbReference type="CDD" id="cd12797">
    <property type="entry name" value="M23_peptidase"/>
    <property type="match status" value="1"/>
</dbReference>
<protein>
    <recommendedName>
        <fullName evidence="2">M23ase beta-sheet core domain-containing protein</fullName>
    </recommendedName>
</protein>
<proteinExistence type="predicted"/>
<organism evidence="3 4">
    <name type="scientific">Paenibacillus cisolokensis</name>
    <dbReference type="NCBI Taxonomy" id="1658519"/>
    <lineage>
        <taxon>Bacteria</taxon>
        <taxon>Bacillati</taxon>
        <taxon>Bacillota</taxon>
        <taxon>Bacilli</taxon>
        <taxon>Bacillales</taxon>
        <taxon>Paenibacillaceae</taxon>
        <taxon>Paenibacillus</taxon>
    </lineage>
</organism>
<feature type="domain" description="M23ase beta-sheet core" evidence="2">
    <location>
        <begin position="223"/>
        <end position="315"/>
    </location>
</feature>
<evidence type="ECO:0000313" key="3">
    <source>
        <dbReference type="EMBL" id="GIQ64595.1"/>
    </source>
</evidence>
<evidence type="ECO:0000259" key="2">
    <source>
        <dbReference type="Pfam" id="PF01551"/>
    </source>
</evidence>
<evidence type="ECO:0000313" key="4">
    <source>
        <dbReference type="Proteomes" id="UP000680304"/>
    </source>
</evidence>
<keyword evidence="4" id="KW-1185">Reference proteome</keyword>
<dbReference type="Pfam" id="PF01551">
    <property type="entry name" value="Peptidase_M23"/>
    <property type="match status" value="1"/>
</dbReference>
<gene>
    <name evidence="3" type="ORF">PACILC2_31630</name>
</gene>
<dbReference type="InterPro" id="IPR050570">
    <property type="entry name" value="Cell_wall_metabolism_enzyme"/>
</dbReference>
<sequence length="322" mass="34950">MDIKNAIRQRRQERIRQLLEEHDRKNGAHNKPPIIRGASPLQPPPSGQGGLYRDTSAPAAPDRRAQGYRTQHPRSTDESDPERAWKANPYPWLGWDKDEMVHSRKGGGFPGDSGDGGHTFGRELLQKTVAAAVIFAAVWGMFRLDPPWTRGGQQFVRQALTQEMNFEAVAAWYREVFDGAPTFIPIFNPNPGEATETGGTVKLPLVAPVQGGAVVRSFAELLSGVEIAGESGARVRAAETGRVTHVADEGGKGTTIVIQHAGNRVTVYGALSESNVAQNDWVEAGQTIGKLATPPDGEPALLYFAVKQNGRYVDPSDVMPLD</sequence>
<accession>A0ABQ4N8U3</accession>
<dbReference type="PANTHER" id="PTHR21666:SF270">
    <property type="entry name" value="MUREIN HYDROLASE ACTIVATOR ENVC"/>
    <property type="match status" value="1"/>
</dbReference>
<dbReference type="Gene3D" id="2.70.70.10">
    <property type="entry name" value="Glucose Permease (Domain IIA)"/>
    <property type="match status" value="1"/>
</dbReference>
<feature type="compositionally biased region" description="Basic and acidic residues" evidence="1">
    <location>
        <begin position="74"/>
        <end position="85"/>
    </location>
</feature>
<feature type="region of interest" description="Disordered" evidence="1">
    <location>
        <begin position="1"/>
        <end position="85"/>
    </location>
</feature>
<dbReference type="InterPro" id="IPR016047">
    <property type="entry name" value="M23ase_b-sheet_dom"/>
</dbReference>
<dbReference type="Proteomes" id="UP000680304">
    <property type="component" value="Unassembled WGS sequence"/>
</dbReference>
<reference evidence="3 4" key="1">
    <citation type="submission" date="2021-04" db="EMBL/GenBank/DDBJ databases">
        <title>Draft genome sequence of Paenibacillus cisolokensis, LC2-13A.</title>
        <authorList>
            <person name="Uke A."/>
            <person name="Chhe C."/>
            <person name="Baramee S."/>
            <person name="Kosugi A."/>
        </authorList>
    </citation>
    <scope>NUCLEOTIDE SEQUENCE [LARGE SCALE GENOMIC DNA]</scope>
    <source>
        <strain evidence="3 4">LC2-13A</strain>
    </source>
</reference>